<dbReference type="GO" id="GO:0016301">
    <property type="term" value="F:kinase activity"/>
    <property type="evidence" value="ECO:0007669"/>
    <property type="project" value="UniProtKB-KW"/>
</dbReference>
<feature type="domain" description="Pyruvate kinase barrel" evidence="14">
    <location>
        <begin position="2"/>
        <end position="326"/>
    </location>
</feature>
<dbReference type="InterPro" id="IPR040442">
    <property type="entry name" value="Pyrv_kinase-like_dom_sf"/>
</dbReference>
<reference evidence="16" key="2">
    <citation type="submission" date="2021-04" db="EMBL/GenBank/DDBJ databases">
        <authorList>
            <person name="Gilroy R."/>
        </authorList>
    </citation>
    <scope>NUCLEOTIDE SEQUENCE</scope>
    <source>
        <strain evidence="16">ChiSxjej5B17-1746</strain>
    </source>
</reference>
<keyword evidence="5" id="KW-0479">Metal-binding</keyword>
<gene>
    <name evidence="16" type="primary">pyk</name>
    <name evidence="16" type="ORF">H9874_05005</name>
</gene>
<dbReference type="SUPFAM" id="SSF52935">
    <property type="entry name" value="PK C-terminal domain-like"/>
    <property type="match status" value="1"/>
</dbReference>
<evidence type="ECO:0000259" key="15">
    <source>
        <dbReference type="Pfam" id="PF02887"/>
    </source>
</evidence>
<sequence length="472" mass="50776">MKTKILATIGPASNKRDVLSKLIVAGVRIFRLNFSHGDSSSFVDLIKTIRELEVLHKTPITILQDLSGPKIRIGTIGGNGTLTVQKGDRLLLGPSAQAEGVDCPYIPFDHPEIFSELEPGDRLVLADGTLQFRVIEQRPDGLFVLEANNNGLVTSRKGLALPGKSIPLPALTEKDKKDLVDGLALGVDAVALSFVQSPEDIREAKAIIRSHSDRDIPVVAKLERRNAVDRLDAILKEVDIVMVARGDLGIECPLPELPAMQKRIIRACNRAAKPVIVATQMLLSMVSSPSPTRAETTDVANAVLDGADCVMLSEETAMGNYPVETVQFMSQITLKAEELMAETRRIAEPEDEGTAEFLAYAACLLAEKANAKSLVAHSLSGASARLLSARRPAQTIHALTPDVTSLKTLNFSWGVLPHQVGNDSAGHLARAERFIASSSLFGVGEDVVITAGQPTSSSPQPRGTNLVKIYRK</sequence>
<evidence type="ECO:0000313" key="16">
    <source>
        <dbReference type="EMBL" id="HIW78489.1"/>
    </source>
</evidence>
<dbReference type="GO" id="GO:0004743">
    <property type="term" value="F:pyruvate kinase activity"/>
    <property type="evidence" value="ECO:0007669"/>
    <property type="project" value="UniProtKB-UniRule"/>
</dbReference>
<evidence type="ECO:0000256" key="10">
    <source>
        <dbReference type="ARBA" id="ARBA00023152"/>
    </source>
</evidence>
<evidence type="ECO:0000256" key="4">
    <source>
        <dbReference type="ARBA" id="ARBA00022679"/>
    </source>
</evidence>
<proteinExistence type="inferred from homology"/>
<dbReference type="SUPFAM" id="SSF50800">
    <property type="entry name" value="PK beta-barrel domain-like"/>
    <property type="match status" value="1"/>
</dbReference>
<reference evidence="16" key="1">
    <citation type="journal article" date="2021" name="PeerJ">
        <title>Extensive microbial diversity within the chicken gut microbiome revealed by metagenomics and culture.</title>
        <authorList>
            <person name="Gilroy R."/>
            <person name="Ravi A."/>
            <person name="Getino M."/>
            <person name="Pursley I."/>
            <person name="Horton D.L."/>
            <person name="Alikhan N.F."/>
            <person name="Baker D."/>
            <person name="Gharbi K."/>
            <person name="Hall N."/>
            <person name="Watson M."/>
            <person name="Adriaenssens E.M."/>
            <person name="Foster-Nyarko E."/>
            <person name="Jarju S."/>
            <person name="Secka A."/>
            <person name="Antonio M."/>
            <person name="Oren A."/>
            <person name="Chaudhuri R.R."/>
            <person name="La Ragione R."/>
            <person name="Hildebrand F."/>
            <person name="Pallen M.J."/>
        </authorList>
    </citation>
    <scope>NUCLEOTIDE SEQUENCE</scope>
    <source>
        <strain evidence="16">ChiSxjej5B17-1746</strain>
    </source>
</reference>
<dbReference type="Pfam" id="PF02887">
    <property type="entry name" value="PK_C"/>
    <property type="match status" value="1"/>
</dbReference>
<accession>A0A9D1R063</accession>
<dbReference type="InterPro" id="IPR015813">
    <property type="entry name" value="Pyrv/PenolPyrv_kinase-like_dom"/>
</dbReference>
<protein>
    <recommendedName>
        <fullName evidence="3 12">Pyruvate kinase</fullName>
        <ecNumber evidence="3 12">2.7.1.40</ecNumber>
    </recommendedName>
</protein>
<keyword evidence="8" id="KW-0067">ATP-binding</keyword>
<evidence type="ECO:0000256" key="2">
    <source>
        <dbReference type="ARBA" id="ARBA00008663"/>
    </source>
</evidence>
<dbReference type="NCBIfam" id="TIGR01064">
    <property type="entry name" value="pyruv_kin"/>
    <property type="match status" value="1"/>
</dbReference>
<name>A0A9D1R063_9BACT</name>
<dbReference type="InterPro" id="IPR015806">
    <property type="entry name" value="Pyrv_Knase_insert_dom_sf"/>
</dbReference>
<evidence type="ECO:0000259" key="14">
    <source>
        <dbReference type="Pfam" id="PF00224"/>
    </source>
</evidence>
<dbReference type="GO" id="GO:0000287">
    <property type="term" value="F:magnesium ion binding"/>
    <property type="evidence" value="ECO:0007669"/>
    <property type="project" value="UniProtKB-UniRule"/>
</dbReference>
<dbReference type="InterPro" id="IPR001697">
    <property type="entry name" value="Pyr_Knase"/>
</dbReference>
<keyword evidence="11 16" id="KW-0670">Pyruvate</keyword>
<dbReference type="GO" id="GO:0030955">
    <property type="term" value="F:potassium ion binding"/>
    <property type="evidence" value="ECO:0007669"/>
    <property type="project" value="UniProtKB-UniRule"/>
</dbReference>
<dbReference type="Gene3D" id="3.40.1380.20">
    <property type="entry name" value="Pyruvate kinase, C-terminal domain"/>
    <property type="match status" value="1"/>
</dbReference>
<comment type="similarity">
    <text evidence="2 13">Belongs to the pyruvate kinase family.</text>
</comment>
<dbReference type="SUPFAM" id="SSF51621">
    <property type="entry name" value="Phosphoenolpyruvate/pyruvate domain"/>
    <property type="match status" value="1"/>
</dbReference>
<evidence type="ECO:0000256" key="9">
    <source>
        <dbReference type="ARBA" id="ARBA00022842"/>
    </source>
</evidence>
<comment type="caution">
    <text evidence="16">The sequence shown here is derived from an EMBL/GenBank/DDBJ whole genome shotgun (WGS) entry which is preliminary data.</text>
</comment>
<evidence type="ECO:0000313" key="17">
    <source>
        <dbReference type="Proteomes" id="UP000824264"/>
    </source>
</evidence>
<evidence type="ECO:0000256" key="1">
    <source>
        <dbReference type="ARBA" id="ARBA00004997"/>
    </source>
</evidence>
<dbReference type="InterPro" id="IPR036918">
    <property type="entry name" value="Pyrv_Knase_C_sf"/>
</dbReference>
<evidence type="ECO:0000256" key="8">
    <source>
        <dbReference type="ARBA" id="ARBA00022840"/>
    </source>
</evidence>
<comment type="catalytic activity">
    <reaction evidence="13">
        <text>pyruvate + ATP = phosphoenolpyruvate + ADP + H(+)</text>
        <dbReference type="Rhea" id="RHEA:18157"/>
        <dbReference type="ChEBI" id="CHEBI:15361"/>
        <dbReference type="ChEBI" id="CHEBI:15378"/>
        <dbReference type="ChEBI" id="CHEBI:30616"/>
        <dbReference type="ChEBI" id="CHEBI:58702"/>
        <dbReference type="ChEBI" id="CHEBI:456216"/>
        <dbReference type="EC" id="2.7.1.40"/>
    </reaction>
</comment>
<keyword evidence="4 13" id="KW-0808">Transferase</keyword>
<evidence type="ECO:0000256" key="11">
    <source>
        <dbReference type="ARBA" id="ARBA00023317"/>
    </source>
</evidence>
<dbReference type="AlphaFoldDB" id="A0A9D1R063"/>
<organism evidence="16 17">
    <name type="scientific">Candidatus Bilophila faecipullorum</name>
    <dbReference type="NCBI Taxonomy" id="2838482"/>
    <lineage>
        <taxon>Bacteria</taxon>
        <taxon>Pseudomonadati</taxon>
        <taxon>Thermodesulfobacteriota</taxon>
        <taxon>Desulfovibrionia</taxon>
        <taxon>Desulfovibrionales</taxon>
        <taxon>Desulfovibrionaceae</taxon>
        <taxon>Bilophila</taxon>
    </lineage>
</organism>
<dbReference type="PANTHER" id="PTHR11817">
    <property type="entry name" value="PYRUVATE KINASE"/>
    <property type="match status" value="1"/>
</dbReference>
<dbReference type="GO" id="GO:0005524">
    <property type="term" value="F:ATP binding"/>
    <property type="evidence" value="ECO:0007669"/>
    <property type="project" value="UniProtKB-KW"/>
</dbReference>
<evidence type="ECO:0000256" key="3">
    <source>
        <dbReference type="ARBA" id="ARBA00012142"/>
    </source>
</evidence>
<dbReference type="Gene3D" id="3.20.20.60">
    <property type="entry name" value="Phosphoenolpyruvate-binding domains"/>
    <property type="match status" value="1"/>
</dbReference>
<dbReference type="InterPro" id="IPR011037">
    <property type="entry name" value="Pyrv_Knase-like_insert_dom_sf"/>
</dbReference>
<dbReference type="Proteomes" id="UP000824264">
    <property type="component" value="Unassembled WGS sequence"/>
</dbReference>
<feature type="domain" description="Pyruvate kinase C-terminal" evidence="15">
    <location>
        <begin position="358"/>
        <end position="469"/>
    </location>
</feature>
<keyword evidence="6" id="KW-0547">Nucleotide-binding</keyword>
<evidence type="ECO:0000256" key="13">
    <source>
        <dbReference type="RuleBase" id="RU000504"/>
    </source>
</evidence>
<keyword evidence="10 13" id="KW-0324">Glycolysis</keyword>
<dbReference type="EMBL" id="DXGI01000180">
    <property type="protein sequence ID" value="HIW78489.1"/>
    <property type="molecule type" value="Genomic_DNA"/>
</dbReference>
<dbReference type="InterPro" id="IPR015795">
    <property type="entry name" value="Pyrv_Knase_C"/>
</dbReference>
<keyword evidence="9 13" id="KW-0460">Magnesium</keyword>
<dbReference type="Pfam" id="PF00224">
    <property type="entry name" value="PK"/>
    <property type="match status" value="1"/>
</dbReference>
<dbReference type="PRINTS" id="PR01050">
    <property type="entry name" value="PYRUVTKNASE"/>
</dbReference>
<dbReference type="NCBIfam" id="NF004491">
    <property type="entry name" value="PRK05826.1"/>
    <property type="match status" value="1"/>
</dbReference>
<keyword evidence="7 13" id="KW-0418">Kinase</keyword>
<dbReference type="InterPro" id="IPR015793">
    <property type="entry name" value="Pyrv_Knase_brl"/>
</dbReference>
<comment type="pathway">
    <text evidence="1 13">Carbohydrate degradation; glycolysis; pyruvate from D-glyceraldehyde 3-phosphate: step 5/5.</text>
</comment>
<dbReference type="EC" id="2.7.1.40" evidence="3 12"/>
<evidence type="ECO:0000256" key="5">
    <source>
        <dbReference type="ARBA" id="ARBA00022723"/>
    </source>
</evidence>
<evidence type="ECO:0000256" key="6">
    <source>
        <dbReference type="ARBA" id="ARBA00022741"/>
    </source>
</evidence>
<evidence type="ECO:0000256" key="7">
    <source>
        <dbReference type="ARBA" id="ARBA00022777"/>
    </source>
</evidence>
<dbReference type="Gene3D" id="2.40.33.10">
    <property type="entry name" value="PK beta-barrel domain-like"/>
    <property type="match status" value="1"/>
</dbReference>
<evidence type="ECO:0000256" key="12">
    <source>
        <dbReference type="NCBIfam" id="TIGR01064"/>
    </source>
</evidence>